<evidence type="ECO:0000313" key="2">
    <source>
        <dbReference type="EMBL" id="ELR73432.1"/>
    </source>
</evidence>
<dbReference type="OrthoDB" id="983158at2"/>
<proteinExistence type="predicted"/>
<dbReference type="EMBL" id="AMZN01000006">
    <property type="protein sequence ID" value="ELR73432.1"/>
    <property type="molecule type" value="Genomic_DNA"/>
</dbReference>
<organism evidence="2 3">
    <name type="scientific">Fulvivirga imtechensis AK7</name>
    <dbReference type="NCBI Taxonomy" id="1237149"/>
    <lineage>
        <taxon>Bacteria</taxon>
        <taxon>Pseudomonadati</taxon>
        <taxon>Bacteroidota</taxon>
        <taxon>Cytophagia</taxon>
        <taxon>Cytophagales</taxon>
        <taxon>Fulvivirgaceae</taxon>
        <taxon>Fulvivirga</taxon>
    </lineage>
</organism>
<feature type="compositionally biased region" description="Basic residues" evidence="1">
    <location>
        <begin position="232"/>
        <end position="241"/>
    </location>
</feature>
<dbReference type="GO" id="GO:0003743">
    <property type="term" value="F:translation initiation factor activity"/>
    <property type="evidence" value="ECO:0007669"/>
    <property type="project" value="UniProtKB-KW"/>
</dbReference>
<feature type="compositionally biased region" description="Basic residues" evidence="1">
    <location>
        <begin position="177"/>
        <end position="186"/>
    </location>
</feature>
<feature type="compositionally biased region" description="Basic and acidic residues" evidence="1">
    <location>
        <begin position="97"/>
        <end position="121"/>
    </location>
</feature>
<keyword evidence="2" id="KW-0396">Initiation factor</keyword>
<gene>
    <name evidence="2" type="ORF">C900_04284</name>
</gene>
<dbReference type="Proteomes" id="UP000011135">
    <property type="component" value="Unassembled WGS sequence"/>
</dbReference>
<keyword evidence="2" id="KW-0648">Protein biosynthesis</keyword>
<dbReference type="RefSeq" id="WP_009578013.1">
    <property type="nucleotide sequence ID" value="NZ_AMZN01000006.1"/>
</dbReference>
<sequence>MRLVQLARKLGVTQNEIIRFLSGQGVDIGQSSNAKVNEEHTQLIYNHFGNPNEQLEEDKKIEESSEETTEPLLSTQGASENSEFIEPQEAEPAVQSAKDEQPGEVHIEDTKETQSEEDKQQTEVIRAKKIKLEGIKVLGKIELPEPPKKEEKTDESNDQQVSAPSRNRKKDTQDRKSQKRQTKRKKTESYEQKLKRQEREALRKKREREKKLKDKKKRFYEEQVKSAPQEKIKKKPSKKPAKKQEPASRKRLIKKHSNPIIRFWEWLNGKYD</sequence>
<keyword evidence="3" id="KW-1185">Reference proteome</keyword>
<accession>L8K1U9</accession>
<feature type="compositionally biased region" description="Basic and acidic residues" evidence="1">
    <location>
        <begin position="187"/>
        <end position="201"/>
    </location>
</feature>
<comment type="caution">
    <text evidence="2">The sequence shown here is derived from an EMBL/GenBank/DDBJ whole genome shotgun (WGS) entry which is preliminary data.</text>
</comment>
<dbReference type="Gene3D" id="1.10.10.2480">
    <property type="match status" value="1"/>
</dbReference>
<feature type="region of interest" description="Disordered" evidence="1">
    <location>
        <begin position="49"/>
        <end position="256"/>
    </location>
</feature>
<protein>
    <submittedName>
        <fullName evidence="2">Translation initiation factor IF-2</fullName>
    </submittedName>
</protein>
<evidence type="ECO:0000313" key="3">
    <source>
        <dbReference type="Proteomes" id="UP000011135"/>
    </source>
</evidence>
<reference evidence="2 3" key="1">
    <citation type="submission" date="2012-12" db="EMBL/GenBank/DDBJ databases">
        <title>Genome assembly of Fulvivirga imtechensis AK7.</title>
        <authorList>
            <person name="Nupur N."/>
            <person name="Khatri I."/>
            <person name="Kumar R."/>
            <person name="Subramanian S."/>
            <person name="Pinnaka A."/>
        </authorList>
    </citation>
    <scope>NUCLEOTIDE SEQUENCE [LARGE SCALE GENOMIC DNA]</scope>
    <source>
        <strain evidence="2 3">AK7</strain>
    </source>
</reference>
<feature type="compositionally biased region" description="Basic and acidic residues" evidence="1">
    <location>
        <begin position="219"/>
        <end position="231"/>
    </location>
</feature>
<evidence type="ECO:0000256" key="1">
    <source>
        <dbReference type="SAM" id="MobiDB-lite"/>
    </source>
</evidence>
<dbReference type="AlphaFoldDB" id="L8K1U9"/>
<name>L8K1U9_9BACT</name>
<feature type="compositionally biased region" description="Basic residues" evidence="1">
    <location>
        <begin position="202"/>
        <end position="218"/>
    </location>
</feature>
<feature type="compositionally biased region" description="Basic and acidic residues" evidence="1">
    <location>
        <begin position="142"/>
        <end position="155"/>
    </location>
</feature>
<dbReference type="STRING" id="1237149.C900_04284"/>